<dbReference type="GO" id="GO:0001228">
    <property type="term" value="F:DNA-binding transcription activator activity, RNA polymerase II-specific"/>
    <property type="evidence" value="ECO:0007669"/>
    <property type="project" value="TreeGrafter"/>
</dbReference>
<reference evidence="2" key="2">
    <citation type="submission" date="2025-09" db="UniProtKB">
        <authorList>
            <consortium name="Ensembl"/>
        </authorList>
    </citation>
    <scope>IDENTIFICATION</scope>
</reference>
<organism evidence="2 3">
    <name type="scientific">Junco hyemalis</name>
    <name type="common">Dark-eyed junco</name>
    <dbReference type="NCBI Taxonomy" id="40217"/>
    <lineage>
        <taxon>Eukaryota</taxon>
        <taxon>Metazoa</taxon>
        <taxon>Chordata</taxon>
        <taxon>Craniata</taxon>
        <taxon>Vertebrata</taxon>
        <taxon>Euteleostomi</taxon>
        <taxon>Archelosauria</taxon>
        <taxon>Archosauria</taxon>
        <taxon>Dinosauria</taxon>
        <taxon>Saurischia</taxon>
        <taxon>Theropoda</taxon>
        <taxon>Coelurosauria</taxon>
        <taxon>Aves</taxon>
        <taxon>Neognathae</taxon>
        <taxon>Neoaves</taxon>
        <taxon>Telluraves</taxon>
        <taxon>Australaves</taxon>
        <taxon>Passeriformes</taxon>
        <taxon>Passerellidae</taxon>
        <taxon>Junco</taxon>
    </lineage>
</organism>
<dbReference type="PANTHER" id="PTHR11037:SF11">
    <property type="entry name" value="ALPHA-GLOBIN TRANSCRIPTION FACTOR CP2"/>
    <property type="match status" value="1"/>
</dbReference>
<proteinExistence type="predicted"/>
<feature type="compositionally biased region" description="Basic and acidic residues" evidence="1">
    <location>
        <begin position="348"/>
        <end position="372"/>
    </location>
</feature>
<dbReference type="AlphaFoldDB" id="A0A8C5IJ14"/>
<evidence type="ECO:0000313" key="3">
    <source>
        <dbReference type="Proteomes" id="UP000694408"/>
    </source>
</evidence>
<dbReference type="GO" id="GO:0000978">
    <property type="term" value="F:RNA polymerase II cis-regulatory region sequence-specific DNA binding"/>
    <property type="evidence" value="ECO:0007669"/>
    <property type="project" value="TreeGrafter"/>
</dbReference>
<protein>
    <submittedName>
        <fullName evidence="2">Uncharacterized protein</fullName>
    </submittedName>
</protein>
<dbReference type="Ensembl" id="ENSJHYT00000006124.1">
    <property type="protein sequence ID" value="ENSJHYP00000004981.1"/>
    <property type="gene ID" value="ENSJHYG00000004083.1"/>
</dbReference>
<accession>A0A8C5IJ14</accession>
<dbReference type="GO" id="GO:0005634">
    <property type="term" value="C:nucleus"/>
    <property type="evidence" value="ECO:0007669"/>
    <property type="project" value="TreeGrafter"/>
</dbReference>
<reference evidence="2" key="1">
    <citation type="submission" date="2025-08" db="UniProtKB">
        <authorList>
            <consortium name="Ensembl"/>
        </authorList>
    </citation>
    <scope>IDENTIFICATION</scope>
</reference>
<dbReference type="InterPro" id="IPR040167">
    <property type="entry name" value="TF_CP2-like"/>
</dbReference>
<sequence>MQVVQVVQVQGGVVPPLVTHWGAHDSTPPAAPPKSHFGSSFLTCSPEGSVRFGVLLCPPLLHLGQIPSPVSAGRGEFKGISAGICRGEHLDTCGGSTLCFQWDLSYRCLQVVTGLFSELQMCSGGYRCLQVVIGIFRWLWLSPGSYSCIQGVTGVFRWLQVSSGGYRCLQVITGVFRCLQVCSDGYRCIQEVTVSLDGYRYLQVVTDDFKWFQVSPGVFRWLQMSLGGYKCISGVTGVFKWFQVSPGVSGVSRWSHPCPCRHPQDKLLPKLFFPVPSTRRAESPVQPVGVAHTCDTYGCPTHLWVSPHLFHLWVSHTCVTCECPIHLWVSHTPVGVPTRVTPVPRQPKGADRKQKTDREKMEKRTPHEKEKYQPSYETTILTEVSSPAHLPHLAAGSRAVLLPDPSSRCSYLPGRTGADEVLCTCRRALGTLLT</sequence>
<name>A0A8C5IJ14_JUNHY</name>
<evidence type="ECO:0000256" key="1">
    <source>
        <dbReference type="SAM" id="MobiDB-lite"/>
    </source>
</evidence>
<dbReference type="PANTHER" id="PTHR11037">
    <property type="entry name" value="TRANSCRIPTION FACTOR CP2"/>
    <property type="match status" value="1"/>
</dbReference>
<dbReference type="Proteomes" id="UP000694408">
    <property type="component" value="Unplaced"/>
</dbReference>
<evidence type="ECO:0000313" key="2">
    <source>
        <dbReference type="Ensembl" id="ENSJHYP00000004981.1"/>
    </source>
</evidence>
<feature type="region of interest" description="Disordered" evidence="1">
    <location>
        <begin position="339"/>
        <end position="374"/>
    </location>
</feature>
<keyword evidence="3" id="KW-1185">Reference proteome</keyword>